<dbReference type="InterPro" id="IPR029035">
    <property type="entry name" value="DHS-like_NAD/FAD-binding_dom"/>
</dbReference>
<dbReference type="EMBL" id="JAWDJX010000027">
    <property type="protein sequence ID" value="KAK3051296.1"/>
    <property type="molecule type" value="Genomic_DNA"/>
</dbReference>
<dbReference type="CDD" id="cd02005">
    <property type="entry name" value="TPP_PDC_IPDC"/>
    <property type="match status" value="1"/>
</dbReference>
<keyword evidence="7" id="KW-0786">Thiamine pyrophosphate</keyword>
<proteinExistence type="inferred from homology"/>
<dbReference type="GO" id="GO:0000949">
    <property type="term" value="P:aromatic amino acid family catabolic process to alcohol via Ehrlich pathway"/>
    <property type="evidence" value="ECO:0007669"/>
    <property type="project" value="TreeGrafter"/>
</dbReference>
<dbReference type="FunFam" id="3.40.50.970:FF:000024">
    <property type="entry name" value="Pyruvate decarboxylase isozyme"/>
    <property type="match status" value="1"/>
</dbReference>
<keyword evidence="11" id="KW-1185">Reference proteome</keyword>
<dbReference type="GO" id="GO:0030976">
    <property type="term" value="F:thiamine pyrophosphate binding"/>
    <property type="evidence" value="ECO:0007669"/>
    <property type="project" value="InterPro"/>
</dbReference>
<evidence type="ECO:0000256" key="7">
    <source>
        <dbReference type="ARBA" id="ARBA00023052"/>
    </source>
</evidence>
<dbReference type="PANTHER" id="PTHR43452:SF11">
    <property type="entry name" value="PYRUVATE DECARBOXYLASE"/>
    <property type="match status" value="1"/>
</dbReference>
<comment type="caution">
    <text evidence="10">The sequence shown here is derived from an EMBL/GenBank/DDBJ whole genome shotgun (WGS) entry which is preliminary data.</text>
</comment>
<evidence type="ECO:0000256" key="1">
    <source>
        <dbReference type="ARBA" id="ARBA00001964"/>
    </source>
</evidence>
<dbReference type="GO" id="GO:0005829">
    <property type="term" value="C:cytosol"/>
    <property type="evidence" value="ECO:0007669"/>
    <property type="project" value="TreeGrafter"/>
</dbReference>
<evidence type="ECO:0000256" key="4">
    <source>
        <dbReference type="ARBA" id="ARBA00022723"/>
    </source>
</evidence>
<dbReference type="Gene3D" id="3.40.50.1220">
    <property type="entry name" value="TPP-binding domain"/>
    <property type="match status" value="1"/>
</dbReference>
<evidence type="ECO:0000256" key="6">
    <source>
        <dbReference type="ARBA" id="ARBA00022842"/>
    </source>
</evidence>
<comment type="cofactor">
    <cofactor evidence="1">
        <name>thiamine diphosphate</name>
        <dbReference type="ChEBI" id="CHEBI:58937"/>
    </cofactor>
</comment>
<evidence type="ECO:0000259" key="9">
    <source>
        <dbReference type="Pfam" id="PF02775"/>
    </source>
</evidence>
<evidence type="ECO:0000313" key="10">
    <source>
        <dbReference type="EMBL" id="KAK3051296.1"/>
    </source>
</evidence>
<dbReference type="PANTHER" id="PTHR43452">
    <property type="entry name" value="PYRUVATE DECARBOXYLASE"/>
    <property type="match status" value="1"/>
</dbReference>
<evidence type="ECO:0000256" key="3">
    <source>
        <dbReference type="ARBA" id="ARBA00014422"/>
    </source>
</evidence>
<evidence type="ECO:0000313" key="11">
    <source>
        <dbReference type="Proteomes" id="UP001271007"/>
    </source>
</evidence>
<keyword evidence="5" id="KW-0210">Decarboxylase</keyword>
<dbReference type="Proteomes" id="UP001271007">
    <property type="component" value="Unassembled WGS sequence"/>
</dbReference>
<dbReference type="InterPro" id="IPR029061">
    <property type="entry name" value="THDP-binding"/>
</dbReference>
<dbReference type="AlphaFoldDB" id="A0AAJ0GAY2"/>
<evidence type="ECO:0000256" key="8">
    <source>
        <dbReference type="ARBA" id="ARBA00023239"/>
    </source>
</evidence>
<keyword evidence="4" id="KW-0479">Metal-binding</keyword>
<protein>
    <recommendedName>
        <fullName evidence="3">Pyruvate decarboxylase</fullName>
    </recommendedName>
</protein>
<dbReference type="InterPro" id="IPR012110">
    <property type="entry name" value="PDC/IPDC-like"/>
</dbReference>
<dbReference type="SUPFAM" id="SSF52467">
    <property type="entry name" value="DHS-like NAD/FAD-binding domain"/>
    <property type="match status" value="1"/>
</dbReference>
<reference evidence="10" key="1">
    <citation type="submission" date="2023-04" db="EMBL/GenBank/DDBJ databases">
        <title>Black Yeasts Isolated from many extreme environments.</title>
        <authorList>
            <person name="Coleine C."/>
            <person name="Stajich J.E."/>
            <person name="Selbmann L."/>
        </authorList>
    </citation>
    <scope>NUCLEOTIDE SEQUENCE</scope>
    <source>
        <strain evidence="10">CCFEE 5312</strain>
    </source>
</reference>
<dbReference type="InterPro" id="IPR047214">
    <property type="entry name" value="TPP_PDC_IPDC"/>
</dbReference>
<name>A0AAJ0GAY2_9PEZI</name>
<comment type="similarity">
    <text evidence="2">Belongs to the TPP enzyme family.</text>
</comment>
<dbReference type="Pfam" id="PF02775">
    <property type="entry name" value="TPP_enzyme_C"/>
    <property type="match status" value="1"/>
</dbReference>
<keyword evidence="6" id="KW-0460">Magnesium</keyword>
<evidence type="ECO:0000256" key="2">
    <source>
        <dbReference type="ARBA" id="ARBA00007812"/>
    </source>
</evidence>
<organism evidence="10 11">
    <name type="scientific">Extremus antarcticus</name>
    <dbReference type="NCBI Taxonomy" id="702011"/>
    <lineage>
        <taxon>Eukaryota</taxon>
        <taxon>Fungi</taxon>
        <taxon>Dikarya</taxon>
        <taxon>Ascomycota</taxon>
        <taxon>Pezizomycotina</taxon>
        <taxon>Dothideomycetes</taxon>
        <taxon>Dothideomycetidae</taxon>
        <taxon>Mycosphaerellales</taxon>
        <taxon>Extremaceae</taxon>
        <taxon>Extremus</taxon>
    </lineage>
</organism>
<sequence length="404" mass="44543">MDVYSKMADHVVCKKAHLHSAPDGVAAAKMYDDYLYYPLGLQDEINKLIRMTNIPAMSYTSAKGIVDETLPSWSPDLPNTTDCSRNCDLLLLFGPLLSDTNTTRWTAIPPTNNVVSFCQDSVIVPNATKLRKGNVKGLTAANLDDKKLNRRYPLKGKKVLTDLVSTIEADPALQGHLQWPAVETNRSSIPARNIPTPSGPITQDDFWPSMSAYLKPEDTILLANGTPLIGGRALQLPSNCQVVASPIWNAIGSMLPAAQGIAAAKRDHQLPGRTILFEGDGSFQVTCQAVSDMIRYKLDVTIFIVNNAGYTYERWLNGMDAEYNDAPSWQYVDAPKFFGAQMDDPSYPVFSRRAETWEQLSEVLAEEKANDGKGLKIFDVVMDLKDVPHAAKPGLQRPSEALRI</sequence>
<dbReference type="GO" id="GO:0046872">
    <property type="term" value="F:metal ion binding"/>
    <property type="evidence" value="ECO:0007669"/>
    <property type="project" value="UniProtKB-KW"/>
</dbReference>
<dbReference type="InterPro" id="IPR011766">
    <property type="entry name" value="TPP_enzyme_TPP-bd"/>
</dbReference>
<dbReference type="Gene3D" id="3.40.50.970">
    <property type="match status" value="1"/>
</dbReference>
<evidence type="ECO:0000256" key="5">
    <source>
        <dbReference type="ARBA" id="ARBA00022793"/>
    </source>
</evidence>
<feature type="domain" description="Thiamine pyrophosphate enzyme TPP-binding" evidence="9">
    <location>
        <begin position="239"/>
        <end position="366"/>
    </location>
</feature>
<dbReference type="SUPFAM" id="SSF52518">
    <property type="entry name" value="Thiamin diphosphate-binding fold (THDP-binding)"/>
    <property type="match status" value="1"/>
</dbReference>
<dbReference type="GO" id="GO:0004737">
    <property type="term" value="F:pyruvate decarboxylase activity"/>
    <property type="evidence" value="ECO:0007669"/>
    <property type="project" value="TreeGrafter"/>
</dbReference>
<dbReference type="GO" id="GO:0005634">
    <property type="term" value="C:nucleus"/>
    <property type="evidence" value="ECO:0007669"/>
    <property type="project" value="TreeGrafter"/>
</dbReference>
<keyword evidence="8" id="KW-0456">Lyase</keyword>
<gene>
    <name evidence="10" type="ORF">LTR09_007692</name>
</gene>
<accession>A0AAJ0GAY2</accession>